<dbReference type="Proteomes" id="UP000031668">
    <property type="component" value="Unassembled WGS sequence"/>
</dbReference>
<evidence type="ECO:0000313" key="2">
    <source>
        <dbReference type="Proteomes" id="UP000031668"/>
    </source>
</evidence>
<organism evidence="1 2">
    <name type="scientific">Thelohanellus kitauei</name>
    <name type="common">Myxosporean</name>
    <dbReference type="NCBI Taxonomy" id="669202"/>
    <lineage>
        <taxon>Eukaryota</taxon>
        <taxon>Metazoa</taxon>
        <taxon>Cnidaria</taxon>
        <taxon>Myxozoa</taxon>
        <taxon>Myxosporea</taxon>
        <taxon>Bivalvulida</taxon>
        <taxon>Platysporina</taxon>
        <taxon>Myxobolidae</taxon>
        <taxon>Thelohanellus</taxon>
    </lineage>
</organism>
<proteinExistence type="predicted"/>
<dbReference type="Gene3D" id="3.10.10.10">
    <property type="entry name" value="HIV Type 1 Reverse Transcriptase, subunit A, domain 1"/>
    <property type="match status" value="1"/>
</dbReference>
<reference evidence="1 2" key="1">
    <citation type="journal article" date="2014" name="Genome Biol. Evol.">
        <title>The genome of the myxosporean Thelohanellus kitauei shows adaptations to nutrient acquisition within its fish host.</title>
        <authorList>
            <person name="Yang Y."/>
            <person name="Xiong J."/>
            <person name="Zhou Z."/>
            <person name="Huo F."/>
            <person name="Miao W."/>
            <person name="Ran C."/>
            <person name="Liu Y."/>
            <person name="Zhang J."/>
            <person name="Feng J."/>
            <person name="Wang M."/>
            <person name="Wang M."/>
            <person name="Wang L."/>
            <person name="Yao B."/>
        </authorList>
    </citation>
    <scope>NUCLEOTIDE SEQUENCE [LARGE SCALE GENOMIC DNA]</scope>
    <source>
        <strain evidence="1">Wuqing</strain>
    </source>
</reference>
<gene>
    <name evidence="1" type="ORF">RF11_12147</name>
</gene>
<dbReference type="SUPFAM" id="SSF56672">
    <property type="entry name" value="DNA/RNA polymerases"/>
    <property type="match status" value="1"/>
</dbReference>
<protein>
    <submittedName>
        <fullName evidence="1">Uncharacterized protein</fullName>
    </submittedName>
</protein>
<sequence length="100" mass="11540">MTKGDLSPKGVTLERISRVERQNNKLQPISGVKMTIRLMENKTVSKRPYPIPLKLQEALNEEIQRLLSEWIIRKAQCTDYISPAYPIVKKNGKIKLDADY</sequence>
<comment type="caution">
    <text evidence="1">The sequence shown here is derived from an EMBL/GenBank/DDBJ whole genome shotgun (WGS) entry which is preliminary data.</text>
</comment>
<dbReference type="OrthoDB" id="10058156at2759"/>
<evidence type="ECO:0000313" key="1">
    <source>
        <dbReference type="EMBL" id="KII62942.1"/>
    </source>
</evidence>
<keyword evidence="2" id="KW-1185">Reference proteome</keyword>
<accession>A0A0C2J1E0</accession>
<dbReference type="AlphaFoldDB" id="A0A0C2J1E0"/>
<dbReference type="EMBL" id="JWZT01004836">
    <property type="protein sequence ID" value="KII62942.1"/>
    <property type="molecule type" value="Genomic_DNA"/>
</dbReference>
<dbReference type="InterPro" id="IPR043502">
    <property type="entry name" value="DNA/RNA_pol_sf"/>
</dbReference>
<name>A0A0C2J1E0_THEKT</name>